<keyword evidence="4" id="KW-0548">Nucleotidyltransferase</keyword>
<evidence type="ECO:0000256" key="3">
    <source>
        <dbReference type="ARBA" id="ARBA00022679"/>
    </source>
</evidence>
<dbReference type="Proteomes" id="UP000679725">
    <property type="component" value="Unassembled WGS sequence"/>
</dbReference>
<sequence length="98" mass="11156">MLQKPDIRNILQSSKPQLEKWGVSEIGLFGSVVRNQSTVSSDIDILLDFENDKETYFNFIETCNFLEAVFQGFKVDIVSKKGLSPFIGPHILNEVEYV</sequence>
<dbReference type="Gene3D" id="3.30.460.10">
    <property type="entry name" value="Beta Polymerase, domain 2"/>
    <property type="match status" value="1"/>
</dbReference>
<dbReference type="InterPro" id="IPR043519">
    <property type="entry name" value="NT_sf"/>
</dbReference>
<evidence type="ECO:0000256" key="8">
    <source>
        <dbReference type="ARBA" id="ARBA00022842"/>
    </source>
</evidence>
<dbReference type="SUPFAM" id="SSF81301">
    <property type="entry name" value="Nucleotidyltransferase"/>
    <property type="match status" value="1"/>
</dbReference>
<evidence type="ECO:0000256" key="6">
    <source>
        <dbReference type="ARBA" id="ARBA00022741"/>
    </source>
</evidence>
<comment type="caution">
    <text evidence="11">The sequence shown here is derived from an EMBL/GenBank/DDBJ whole genome shotgun (WGS) entry which is preliminary data.</text>
</comment>
<dbReference type="Pfam" id="PF01909">
    <property type="entry name" value="NTP_transf_2"/>
    <property type="match status" value="1"/>
</dbReference>
<evidence type="ECO:0000256" key="2">
    <source>
        <dbReference type="ARBA" id="ARBA00022649"/>
    </source>
</evidence>
<keyword evidence="8" id="KW-0460">Magnesium</keyword>
<dbReference type="InterPro" id="IPR002934">
    <property type="entry name" value="Polymerase_NTP_transf_dom"/>
</dbReference>
<evidence type="ECO:0000256" key="5">
    <source>
        <dbReference type="ARBA" id="ARBA00022723"/>
    </source>
</evidence>
<dbReference type="RefSeq" id="WP_215231812.1">
    <property type="nucleotide sequence ID" value="NZ_CAJRAU010000001.1"/>
</dbReference>
<evidence type="ECO:0000256" key="1">
    <source>
        <dbReference type="ARBA" id="ARBA00001946"/>
    </source>
</evidence>
<dbReference type="PANTHER" id="PTHR33571">
    <property type="entry name" value="SSL8005 PROTEIN"/>
    <property type="match status" value="1"/>
</dbReference>
<keyword evidence="7" id="KW-0067">ATP-binding</keyword>
<keyword evidence="12" id="KW-1185">Reference proteome</keyword>
<dbReference type="CDD" id="cd05403">
    <property type="entry name" value="NT_KNTase_like"/>
    <property type="match status" value="1"/>
</dbReference>
<keyword evidence="5" id="KW-0479">Metal-binding</keyword>
<gene>
    <name evidence="11" type="ORF">DYBT9623_00378</name>
</gene>
<keyword evidence="3" id="KW-0808">Transferase</keyword>
<evidence type="ECO:0000313" key="12">
    <source>
        <dbReference type="Proteomes" id="UP000679725"/>
    </source>
</evidence>
<protein>
    <recommendedName>
        <fullName evidence="10">Polymerase nucleotidyl transferase domain-containing protein</fullName>
    </recommendedName>
</protein>
<evidence type="ECO:0000256" key="7">
    <source>
        <dbReference type="ARBA" id="ARBA00022840"/>
    </source>
</evidence>
<comment type="similarity">
    <text evidence="9">Belongs to the MntA antitoxin family.</text>
</comment>
<name>A0ABM8UJH2_9BACT</name>
<evidence type="ECO:0000256" key="4">
    <source>
        <dbReference type="ARBA" id="ARBA00022695"/>
    </source>
</evidence>
<organism evidence="11 12">
    <name type="scientific">Dyadobacter linearis</name>
    <dbReference type="NCBI Taxonomy" id="2823330"/>
    <lineage>
        <taxon>Bacteria</taxon>
        <taxon>Pseudomonadati</taxon>
        <taxon>Bacteroidota</taxon>
        <taxon>Cytophagia</taxon>
        <taxon>Cytophagales</taxon>
        <taxon>Spirosomataceae</taxon>
        <taxon>Dyadobacter</taxon>
    </lineage>
</organism>
<comment type="cofactor">
    <cofactor evidence="1">
        <name>Mg(2+)</name>
        <dbReference type="ChEBI" id="CHEBI:18420"/>
    </cofactor>
</comment>
<reference evidence="11 12" key="1">
    <citation type="submission" date="2021-04" db="EMBL/GenBank/DDBJ databases">
        <authorList>
            <person name="Rodrigo-Torres L."/>
            <person name="Arahal R. D."/>
            <person name="Lucena T."/>
        </authorList>
    </citation>
    <scope>NUCLEOTIDE SEQUENCE [LARGE SCALE GENOMIC DNA]</scope>
    <source>
        <strain evidence="11 12">CECT 9623</strain>
    </source>
</reference>
<keyword evidence="2" id="KW-1277">Toxin-antitoxin system</keyword>
<keyword evidence="6" id="KW-0547">Nucleotide-binding</keyword>
<evidence type="ECO:0000256" key="9">
    <source>
        <dbReference type="ARBA" id="ARBA00038276"/>
    </source>
</evidence>
<feature type="domain" description="Polymerase nucleotidyl transferase" evidence="10">
    <location>
        <begin position="19"/>
        <end position="88"/>
    </location>
</feature>
<dbReference type="EMBL" id="CAJRAU010000001">
    <property type="protein sequence ID" value="CAG5067657.1"/>
    <property type="molecule type" value="Genomic_DNA"/>
</dbReference>
<dbReference type="PANTHER" id="PTHR33571:SF14">
    <property type="entry name" value="PROTEIN ADENYLYLTRANSFERASE MJ0435-RELATED"/>
    <property type="match status" value="1"/>
</dbReference>
<accession>A0ABM8UJH2</accession>
<evidence type="ECO:0000313" key="11">
    <source>
        <dbReference type="EMBL" id="CAG5067657.1"/>
    </source>
</evidence>
<proteinExistence type="inferred from homology"/>
<dbReference type="InterPro" id="IPR052038">
    <property type="entry name" value="Type-VII_TA_antitoxin"/>
</dbReference>
<evidence type="ECO:0000259" key="10">
    <source>
        <dbReference type="Pfam" id="PF01909"/>
    </source>
</evidence>